<dbReference type="Pfam" id="PF10065">
    <property type="entry name" value="DUF2303"/>
    <property type="match status" value="1"/>
</dbReference>
<evidence type="ECO:0000313" key="1">
    <source>
        <dbReference type="EMBL" id="OBF29851.1"/>
    </source>
</evidence>
<dbReference type="EMBL" id="LZHX01000004">
    <property type="protein sequence ID" value="OBF29851.1"/>
    <property type="molecule type" value="Genomic_DNA"/>
</dbReference>
<dbReference type="AlphaFoldDB" id="A0A1A1YEV8"/>
<proteinExistence type="predicted"/>
<comment type="caution">
    <text evidence="1">The sequence shown here is derived from an EMBL/GenBank/DDBJ whole genome shotgun (WGS) entry which is preliminary data.</text>
</comment>
<accession>A0A1A1YEV8</accession>
<reference evidence="1 2" key="1">
    <citation type="submission" date="2016-06" db="EMBL/GenBank/DDBJ databases">
        <authorList>
            <person name="Kjaerup R.B."/>
            <person name="Dalgaard T.S."/>
            <person name="Juul-Madsen H.R."/>
        </authorList>
    </citation>
    <scope>NUCLEOTIDE SEQUENCE [LARGE SCALE GENOMIC DNA]</scope>
    <source>
        <strain evidence="1 2">ACS1953</strain>
    </source>
</reference>
<evidence type="ECO:0008006" key="3">
    <source>
        <dbReference type="Google" id="ProtNLM"/>
    </source>
</evidence>
<organism evidence="1 2">
    <name type="scientific">Mycolicibacterium conceptionense</name>
    <dbReference type="NCBI Taxonomy" id="451644"/>
    <lineage>
        <taxon>Bacteria</taxon>
        <taxon>Bacillati</taxon>
        <taxon>Actinomycetota</taxon>
        <taxon>Actinomycetes</taxon>
        <taxon>Mycobacteriales</taxon>
        <taxon>Mycobacteriaceae</taxon>
        <taxon>Mycolicibacterium</taxon>
    </lineage>
</organism>
<name>A0A1A1YEV8_9MYCO</name>
<sequence>MASVEHAPHEAQIIDGTVEHVRYAVGVTEQRGLEVHQIDERGAASEVAPFPLRTKGTRTVVDVDSFLAELDRRPLPQASGTVWGNSTRGEIQAIYNDHAGALGDGSPGWRDDILALKLAADPDWVAWHKISGQYMPQGKFGETIEELRHCITSPDQADLLEIIDSIKQSTKGEFESAPTRANGALTYVYKVEVSRTAGTAGRQLEVPEHIMLSLRPWEGHPKLYDVPAYFRTEVVEGRLHLAIKLFPTREIVRQAWADLTGQIVDHLDLPVYAQP</sequence>
<protein>
    <recommendedName>
        <fullName evidence="3">DUF2303 domain-containing protein</fullName>
    </recommendedName>
</protein>
<dbReference type="Proteomes" id="UP000093779">
    <property type="component" value="Unassembled WGS sequence"/>
</dbReference>
<dbReference type="InterPro" id="IPR019276">
    <property type="entry name" value="DUF2303"/>
</dbReference>
<gene>
    <name evidence="1" type="ORF">A5726_29910</name>
</gene>
<evidence type="ECO:0000313" key="2">
    <source>
        <dbReference type="Proteomes" id="UP000093779"/>
    </source>
</evidence>